<keyword evidence="2" id="KW-0560">Oxidoreductase</keyword>
<gene>
    <name evidence="4" type="ORF">FXN63_05125</name>
</gene>
<dbReference type="AlphaFoldDB" id="A0A5C0AWU2"/>
<dbReference type="GO" id="GO:0010181">
    <property type="term" value="F:FMN binding"/>
    <property type="evidence" value="ECO:0007669"/>
    <property type="project" value="InterPro"/>
</dbReference>
<sequence length="164" mass="17243">MTAAVSPPDAKAFRAALGRFATGVTLVTTRAADGQPIGLTVSSFNSVSLTPPLVLWSLSLGSSSQPYFDTAVDYAINVLAADQIELARLFATRPLASRFDGVEWTAGVNGAPVVAGCAAVFECRANARHLAGDHTIHIGEVLRCEHREVPPLVFHAGGFDLTPK</sequence>
<dbReference type="InterPro" id="IPR002563">
    <property type="entry name" value="Flavin_Rdtase-like_dom"/>
</dbReference>
<comment type="similarity">
    <text evidence="1">Belongs to the non-flavoprotein flavin reductase family.</text>
</comment>
<accession>A0A5C0AWU2</accession>
<evidence type="ECO:0000256" key="2">
    <source>
        <dbReference type="ARBA" id="ARBA00023002"/>
    </source>
</evidence>
<dbReference type="KEGG" id="pacr:FXN63_05125"/>
<keyword evidence="5" id="KW-1185">Reference proteome</keyword>
<dbReference type="EMBL" id="CP043046">
    <property type="protein sequence ID" value="QEI05290.1"/>
    <property type="molecule type" value="Genomic_DNA"/>
</dbReference>
<dbReference type="InterPro" id="IPR050268">
    <property type="entry name" value="NADH-dep_flavin_reductase"/>
</dbReference>
<dbReference type="SUPFAM" id="SSF50475">
    <property type="entry name" value="FMN-binding split barrel"/>
    <property type="match status" value="1"/>
</dbReference>
<evidence type="ECO:0000256" key="1">
    <source>
        <dbReference type="ARBA" id="ARBA00008898"/>
    </source>
</evidence>
<dbReference type="SMART" id="SM00903">
    <property type="entry name" value="Flavin_Reduct"/>
    <property type="match status" value="1"/>
</dbReference>
<dbReference type="GO" id="GO:0042602">
    <property type="term" value="F:riboflavin reductase (NADPH) activity"/>
    <property type="evidence" value="ECO:0007669"/>
    <property type="project" value="TreeGrafter"/>
</dbReference>
<dbReference type="PANTHER" id="PTHR30466">
    <property type="entry name" value="FLAVIN REDUCTASE"/>
    <property type="match status" value="1"/>
</dbReference>
<organism evidence="4 5">
    <name type="scientific">Pigmentiphaga aceris</name>
    <dbReference type="NCBI Taxonomy" id="1940612"/>
    <lineage>
        <taxon>Bacteria</taxon>
        <taxon>Pseudomonadati</taxon>
        <taxon>Pseudomonadota</taxon>
        <taxon>Betaproteobacteria</taxon>
        <taxon>Burkholderiales</taxon>
        <taxon>Alcaligenaceae</taxon>
        <taxon>Pigmentiphaga</taxon>
    </lineage>
</organism>
<proteinExistence type="inferred from homology"/>
<feature type="domain" description="Flavin reductase like" evidence="3">
    <location>
        <begin position="17"/>
        <end position="161"/>
    </location>
</feature>
<name>A0A5C0AWU2_9BURK</name>
<dbReference type="InterPro" id="IPR012349">
    <property type="entry name" value="Split_barrel_FMN-bd"/>
</dbReference>
<dbReference type="PANTHER" id="PTHR30466:SF11">
    <property type="entry name" value="FLAVIN-DEPENDENT MONOOXYGENASE, REDUCTASE SUBUNIT HSAB"/>
    <property type="match status" value="1"/>
</dbReference>
<dbReference type="Pfam" id="PF01613">
    <property type="entry name" value="Flavin_Reduct"/>
    <property type="match status" value="1"/>
</dbReference>
<dbReference type="Proteomes" id="UP000325161">
    <property type="component" value="Chromosome"/>
</dbReference>
<dbReference type="OrthoDB" id="9792858at2"/>
<dbReference type="Gene3D" id="2.30.110.10">
    <property type="entry name" value="Electron Transport, Fmn-binding Protein, Chain A"/>
    <property type="match status" value="1"/>
</dbReference>
<protein>
    <submittedName>
        <fullName evidence="4">Flavin reductase family protein</fullName>
    </submittedName>
</protein>
<evidence type="ECO:0000313" key="4">
    <source>
        <dbReference type="EMBL" id="QEI05290.1"/>
    </source>
</evidence>
<evidence type="ECO:0000259" key="3">
    <source>
        <dbReference type="SMART" id="SM00903"/>
    </source>
</evidence>
<evidence type="ECO:0000313" key="5">
    <source>
        <dbReference type="Proteomes" id="UP000325161"/>
    </source>
</evidence>
<dbReference type="RefSeq" id="WP_148813444.1">
    <property type="nucleotide sequence ID" value="NZ_CP043046.1"/>
</dbReference>
<reference evidence="4 5" key="1">
    <citation type="submission" date="2019-08" db="EMBL/GenBank/DDBJ databases">
        <title>Amphibian skin-associated Pigmentiphaga: genome sequence and occurrence across geography and hosts.</title>
        <authorList>
            <person name="Bletz M.C."/>
            <person name="Bunk B."/>
            <person name="Sproeer C."/>
            <person name="Biwer P."/>
            <person name="Reiter S."/>
            <person name="Rabemananjara F.C.E."/>
            <person name="Schulz S."/>
            <person name="Overmann J."/>
            <person name="Vences M."/>
        </authorList>
    </citation>
    <scope>NUCLEOTIDE SEQUENCE [LARGE SCALE GENOMIC DNA]</scope>
    <source>
        <strain evidence="4 5">Mada1488</strain>
    </source>
</reference>